<feature type="region of interest" description="Disordered" evidence="1">
    <location>
        <begin position="1"/>
        <end position="20"/>
    </location>
</feature>
<dbReference type="EMBL" id="BPLQ01004355">
    <property type="protein sequence ID" value="GIY07521.1"/>
    <property type="molecule type" value="Genomic_DNA"/>
</dbReference>
<name>A0AAV4QGN9_9ARAC</name>
<proteinExistence type="predicted"/>
<feature type="region of interest" description="Disordered" evidence="1">
    <location>
        <begin position="29"/>
        <end position="59"/>
    </location>
</feature>
<keyword evidence="3" id="KW-1185">Reference proteome</keyword>
<reference evidence="2 3" key="1">
    <citation type="submission" date="2021-06" db="EMBL/GenBank/DDBJ databases">
        <title>Caerostris darwini draft genome.</title>
        <authorList>
            <person name="Kono N."/>
            <person name="Arakawa K."/>
        </authorList>
    </citation>
    <scope>NUCLEOTIDE SEQUENCE [LARGE SCALE GENOMIC DNA]</scope>
</reference>
<comment type="caution">
    <text evidence="2">The sequence shown here is derived from an EMBL/GenBank/DDBJ whole genome shotgun (WGS) entry which is preliminary data.</text>
</comment>
<sequence>MRQGFQPVLKPHHPQSETHRLQAFRLRDLREGLPEESGPPATQRNATLRDPPHTLNTLSPHSERERIFFMKWVWHGCMGNPIVEKASDWLVVLCLEFLIFGVNEA</sequence>
<organism evidence="2 3">
    <name type="scientific">Caerostris darwini</name>
    <dbReference type="NCBI Taxonomy" id="1538125"/>
    <lineage>
        <taxon>Eukaryota</taxon>
        <taxon>Metazoa</taxon>
        <taxon>Ecdysozoa</taxon>
        <taxon>Arthropoda</taxon>
        <taxon>Chelicerata</taxon>
        <taxon>Arachnida</taxon>
        <taxon>Araneae</taxon>
        <taxon>Araneomorphae</taxon>
        <taxon>Entelegynae</taxon>
        <taxon>Araneoidea</taxon>
        <taxon>Araneidae</taxon>
        <taxon>Caerostris</taxon>
    </lineage>
</organism>
<protein>
    <submittedName>
        <fullName evidence="2">Uncharacterized protein</fullName>
    </submittedName>
</protein>
<accession>A0AAV4QGN9</accession>
<gene>
    <name evidence="2" type="ORF">CDAR_386451</name>
</gene>
<evidence type="ECO:0000256" key="1">
    <source>
        <dbReference type="SAM" id="MobiDB-lite"/>
    </source>
</evidence>
<evidence type="ECO:0000313" key="2">
    <source>
        <dbReference type="EMBL" id="GIY07521.1"/>
    </source>
</evidence>
<dbReference type="Proteomes" id="UP001054837">
    <property type="component" value="Unassembled WGS sequence"/>
</dbReference>
<evidence type="ECO:0000313" key="3">
    <source>
        <dbReference type="Proteomes" id="UP001054837"/>
    </source>
</evidence>
<dbReference type="AlphaFoldDB" id="A0AAV4QGN9"/>